<evidence type="ECO:0000313" key="2">
    <source>
        <dbReference type="EMBL" id="MBW0475979.1"/>
    </source>
</evidence>
<feature type="region of interest" description="Disordered" evidence="1">
    <location>
        <begin position="100"/>
        <end position="130"/>
    </location>
</feature>
<evidence type="ECO:0000313" key="3">
    <source>
        <dbReference type="Proteomes" id="UP000765509"/>
    </source>
</evidence>
<gene>
    <name evidence="2" type="ORF">O181_015694</name>
</gene>
<proteinExistence type="predicted"/>
<name>A0A9Q3C0D5_9BASI</name>
<accession>A0A9Q3C0D5</accession>
<organism evidence="2 3">
    <name type="scientific">Austropuccinia psidii MF-1</name>
    <dbReference type="NCBI Taxonomy" id="1389203"/>
    <lineage>
        <taxon>Eukaryota</taxon>
        <taxon>Fungi</taxon>
        <taxon>Dikarya</taxon>
        <taxon>Basidiomycota</taxon>
        <taxon>Pucciniomycotina</taxon>
        <taxon>Pucciniomycetes</taxon>
        <taxon>Pucciniales</taxon>
        <taxon>Sphaerophragmiaceae</taxon>
        <taxon>Austropuccinia</taxon>
    </lineage>
</organism>
<dbReference type="EMBL" id="AVOT02004303">
    <property type="protein sequence ID" value="MBW0475979.1"/>
    <property type="molecule type" value="Genomic_DNA"/>
</dbReference>
<evidence type="ECO:0000256" key="1">
    <source>
        <dbReference type="SAM" id="MobiDB-lite"/>
    </source>
</evidence>
<feature type="compositionally biased region" description="Polar residues" evidence="1">
    <location>
        <begin position="103"/>
        <end position="116"/>
    </location>
</feature>
<comment type="caution">
    <text evidence="2">The sequence shown here is derived from an EMBL/GenBank/DDBJ whole genome shotgun (WGS) entry which is preliminary data.</text>
</comment>
<dbReference type="AlphaFoldDB" id="A0A9Q3C0D5"/>
<sequence>MWLEPELDYSKLIPFGYKVHVLKLTNTSKVAERTTMLCAMTNKKSSDAMRFLDIDLGKIVISRYFIVPSTFKSSIAQKWMETLPNEIRSPQHQWVKLPAPKIPNSTITNSDDNVTSPIRRDPEPMARAQGERMKGWDYFPHYDTAPKNISSSINQQNIIADSCRTATRRNQALLTNVVPYSKAIGDTQEKEK</sequence>
<keyword evidence="3" id="KW-1185">Reference proteome</keyword>
<protein>
    <submittedName>
        <fullName evidence="2">Uncharacterized protein</fullName>
    </submittedName>
</protein>
<feature type="compositionally biased region" description="Basic and acidic residues" evidence="1">
    <location>
        <begin position="118"/>
        <end position="130"/>
    </location>
</feature>
<dbReference type="Proteomes" id="UP000765509">
    <property type="component" value="Unassembled WGS sequence"/>
</dbReference>
<reference evidence="2" key="1">
    <citation type="submission" date="2021-03" db="EMBL/GenBank/DDBJ databases">
        <title>Draft genome sequence of rust myrtle Austropuccinia psidii MF-1, a brazilian biotype.</title>
        <authorList>
            <person name="Quecine M.C."/>
            <person name="Pachon D.M.R."/>
            <person name="Bonatelli M.L."/>
            <person name="Correr F.H."/>
            <person name="Franceschini L.M."/>
            <person name="Leite T.F."/>
            <person name="Margarido G.R.A."/>
            <person name="Almeida C.A."/>
            <person name="Ferrarezi J.A."/>
            <person name="Labate C.A."/>
        </authorList>
    </citation>
    <scope>NUCLEOTIDE SEQUENCE</scope>
    <source>
        <strain evidence="2">MF-1</strain>
    </source>
</reference>